<dbReference type="Gene3D" id="1.50.10.20">
    <property type="match status" value="2"/>
</dbReference>
<dbReference type="KEGG" id="pgut:117664346"/>
<keyword evidence="10" id="KW-1185">Reference proteome</keyword>
<dbReference type="CDD" id="cd02892">
    <property type="entry name" value="SQCY_1"/>
    <property type="match status" value="1"/>
</dbReference>
<keyword evidence="6 7" id="KW-0413">Isomerase</keyword>
<dbReference type="GO" id="GO:0006695">
    <property type="term" value="P:cholesterol biosynthetic process"/>
    <property type="evidence" value="ECO:0007669"/>
    <property type="project" value="TreeGrafter"/>
</dbReference>
<gene>
    <name evidence="11" type="primary">LSS</name>
</gene>
<feature type="domain" description="Squalene cyclase N-terminal" evidence="9">
    <location>
        <begin position="81"/>
        <end position="326"/>
    </location>
</feature>
<dbReference type="SUPFAM" id="SSF48239">
    <property type="entry name" value="Terpenoid cyclases/Protein prenyltransferases"/>
    <property type="match status" value="2"/>
</dbReference>
<organism evidence="10 11">
    <name type="scientific">Pantherophis guttatus</name>
    <name type="common">Corn snake</name>
    <name type="synonym">Elaphe guttata</name>
    <dbReference type="NCBI Taxonomy" id="94885"/>
    <lineage>
        <taxon>Eukaryota</taxon>
        <taxon>Metazoa</taxon>
        <taxon>Chordata</taxon>
        <taxon>Craniata</taxon>
        <taxon>Vertebrata</taxon>
        <taxon>Euteleostomi</taxon>
        <taxon>Lepidosauria</taxon>
        <taxon>Squamata</taxon>
        <taxon>Bifurcata</taxon>
        <taxon>Unidentata</taxon>
        <taxon>Episquamata</taxon>
        <taxon>Toxicofera</taxon>
        <taxon>Serpentes</taxon>
        <taxon>Colubroidea</taxon>
        <taxon>Colubridae</taxon>
        <taxon>Colubrinae</taxon>
        <taxon>Pantherophis</taxon>
    </lineage>
</organism>
<evidence type="ECO:0000313" key="11">
    <source>
        <dbReference type="RefSeq" id="XP_034271164.1"/>
    </source>
</evidence>
<proteinExistence type="inferred from homology"/>
<evidence type="ECO:0000256" key="4">
    <source>
        <dbReference type="ARBA" id="ARBA00022955"/>
    </source>
</evidence>
<dbReference type="GO" id="GO:0005811">
    <property type="term" value="C:lipid droplet"/>
    <property type="evidence" value="ECO:0007669"/>
    <property type="project" value="InterPro"/>
</dbReference>
<evidence type="ECO:0000256" key="7">
    <source>
        <dbReference type="RuleBase" id="RU362003"/>
    </source>
</evidence>
<sequence>MTDNMLSLYKGEGTNKIEPETDLTRWRLSTVEGRQKWYYVPENEECAREQNALEAYSLGLNTSKFFPELPKASTAQEAVLKAIKFFSGLQAEDGHWPAECSGVLTLASALLIACYVAKISLPEEIKKEILRYIRSKQLPEGGWGLHLREQQPTIFGTALNYISMRILGYGPDHPDIVRARISLHKKGGALGAPYLGKVWLAIMNVYSWEGMNAPFPELWLLPTWVPGHPSTYWCHARHALLAMTYCQLNQLSAEEDELIRSLRQELYVEDYSSIDWPAQKKYIHEADLQAPHTLVLDGFFALFNLYDRYHLTSLRKKATAELYEQIKADDIFSNSTNSSPFCKSFHMLISWYVDGPNSAAFQEHVSRIYDYLWLTDEGMIMKVMGSQTWDATFTVLCFLEAGVQNDPEYNTCLKKAHSFFKCSQIVDNPPNYQRYYRQMNKGGFPFSNRENDWMVSDCTAEAIKALILLEEQCPFIEDHIAPQRLFDAVNVLLNMRNSDGGFSSYETRRGSCLLEAINCSETYADCMVDHTYVECTSSVMQALKLFQKKFPDHRREEINDTIHKGLQYCRNTQKADGSWVGRWGVCFTYGTWFGLEAFACLGYTYHNGVACNEVTKACAWLVSKQMKDGGWGEEFESYRFRKYIQHTISQVHQTAWALLGLMAARYPDVRVLERGIQVLIDKQRAIGDWPQGDIATGFYKAGTLHYATYRNIFPIFALGRFIHLYPDSPLARQHLKNETRPPMEGQTKKH</sequence>
<dbReference type="InterPro" id="IPR032697">
    <property type="entry name" value="SQ_cyclase_N"/>
</dbReference>
<evidence type="ECO:0000256" key="3">
    <source>
        <dbReference type="ARBA" id="ARBA00022737"/>
    </source>
</evidence>
<dbReference type="InterPro" id="IPR008930">
    <property type="entry name" value="Terpenoid_cyclase/PrenylTrfase"/>
</dbReference>
<dbReference type="Pfam" id="PF13249">
    <property type="entry name" value="SQHop_cyclase_N"/>
    <property type="match status" value="1"/>
</dbReference>
<evidence type="ECO:0000259" key="8">
    <source>
        <dbReference type="Pfam" id="PF13243"/>
    </source>
</evidence>
<dbReference type="GO" id="GO:0016104">
    <property type="term" value="P:triterpenoid biosynthetic process"/>
    <property type="evidence" value="ECO:0007669"/>
    <property type="project" value="InterPro"/>
</dbReference>
<comment type="similarity">
    <text evidence="1 7">Belongs to the terpene cyclase/mutase family.</text>
</comment>
<dbReference type="SFLD" id="SFLDG01016">
    <property type="entry name" value="Prenyltransferase_Like_2"/>
    <property type="match status" value="1"/>
</dbReference>
<keyword evidence="3" id="KW-0677">Repeat</keyword>
<protein>
    <recommendedName>
        <fullName evidence="7">Terpene cyclase/mutase family member</fullName>
        <ecNumber evidence="7">5.4.99.-</ecNumber>
    </recommendedName>
</protein>
<keyword evidence="4" id="KW-0752">Steroid biosynthesis</keyword>
<dbReference type="PROSITE" id="PS01074">
    <property type="entry name" value="TERPENE_SYNTHASES"/>
    <property type="match status" value="1"/>
</dbReference>
<name>A0A6P9BM81_PANGU</name>
<dbReference type="InterPro" id="IPR018333">
    <property type="entry name" value="Squalene_cyclase"/>
</dbReference>
<dbReference type="NCBIfam" id="TIGR01787">
    <property type="entry name" value="squalene_cyclas"/>
    <property type="match status" value="1"/>
</dbReference>
<keyword evidence="2" id="KW-0444">Lipid biosynthesis</keyword>
<dbReference type="RefSeq" id="XP_034271164.1">
    <property type="nucleotide sequence ID" value="XM_034415273.1"/>
</dbReference>
<dbReference type="Gene3D" id="6.20.120.20">
    <property type="match status" value="1"/>
</dbReference>
<dbReference type="EC" id="5.4.99.-" evidence="7"/>
<evidence type="ECO:0000256" key="6">
    <source>
        <dbReference type="ARBA" id="ARBA00023235"/>
    </source>
</evidence>
<dbReference type="AlphaFoldDB" id="A0A6P9BM81"/>
<dbReference type="PANTHER" id="PTHR11764:SF20">
    <property type="entry name" value="LANOSTEROL SYNTHASE"/>
    <property type="match status" value="1"/>
</dbReference>
<dbReference type="InParanoid" id="A0A6P9BM81"/>
<dbReference type="OMA" id="YRYRHIS"/>
<dbReference type="InterPro" id="IPR002365">
    <property type="entry name" value="Terpene_synthase_CS"/>
</dbReference>
<evidence type="ECO:0000313" key="10">
    <source>
        <dbReference type="Proteomes" id="UP001652622"/>
    </source>
</evidence>
<evidence type="ECO:0000256" key="5">
    <source>
        <dbReference type="ARBA" id="ARBA00023098"/>
    </source>
</evidence>
<dbReference type="PANTHER" id="PTHR11764">
    <property type="entry name" value="TERPENE CYCLASE/MUTASE FAMILY MEMBER"/>
    <property type="match status" value="1"/>
</dbReference>
<feature type="domain" description="Squalene cyclase C-terminal" evidence="8">
    <location>
        <begin position="386"/>
        <end position="721"/>
    </location>
</feature>
<reference evidence="11" key="1">
    <citation type="submission" date="2025-08" db="UniProtKB">
        <authorList>
            <consortium name="RefSeq"/>
        </authorList>
    </citation>
    <scope>IDENTIFICATION</scope>
    <source>
        <tissue evidence="11">Blood</tissue>
    </source>
</reference>
<accession>A0A6P9BM81</accession>
<evidence type="ECO:0000259" key="9">
    <source>
        <dbReference type="Pfam" id="PF13249"/>
    </source>
</evidence>
<dbReference type="FunFam" id="1.50.10.20:FF:000003">
    <property type="entry name" value="Terpene cyclase/mutase family member"/>
    <property type="match status" value="1"/>
</dbReference>
<dbReference type="GO" id="GO:0000250">
    <property type="term" value="F:lanosterol synthase activity"/>
    <property type="evidence" value="ECO:0007669"/>
    <property type="project" value="TreeGrafter"/>
</dbReference>
<keyword evidence="5" id="KW-0443">Lipid metabolism</keyword>
<evidence type="ECO:0000256" key="1">
    <source>
        <dbReference type="ARBA" id="ARBA00009755"/>
    </source>
</evidence>
<evidence type="ECO:0000256" key="2">
    <source>
        <dbReference type="ARBA" id="ARBA00022516"/>
    </source>
</evidence>
<dbReference type="Pfam" id="PF13243">
    <property type="entry name" value="SQHop_cyclase_C"/>
    <property type="match status" value="1"/>
</dbReference>
<dbReference type="Proteomes" id="UP001652622">
    <property type="component" value="Unplaced"/>
</dbReference>
<dbReference type="InterPro" id="IPR032696">
    <property type="entry name" value="SQ_cyclase_C"/>
</dbReference>